<dbReference type="EMBL" id="JBBPBM010000001">
    <property type="protein sequence ID" value="KAK8602009.1"/>
    <property type="molecule type" value="Genomic_DNA"/>
</dbReference>
<protein>
    <submittedName>
        <fullName evidence="1">Uncharacterized protein</fullName>
    </submittedName>
</protein>
<comment type="caution">
    <text evidence="1">The sequence shown here is derived from an EMBL/GenBank/DDBJ whole genome shotgun (WGS) entry which is preliminary data.</text>
</comment>
<keyword evidence="2" id="KW-1185">Reference proteome</keyword>
<accession>A0ABR2GGH3</accession>
<evidence type="ECO:0000313" key="1">
    <source>
        <dbReference type="EMBL" id="KAK8602009.1"/>
    </source>
</evidence>
<sequence length="107" mass="11613">MAGQTSSNPSGFDENGSAVDHTRFKRSVGLDPVPVCHPGIIAPLPCSKTLVSHSHANDTRVPLPWKMQMPAPVNPKPSPKDLPLPVYPTLVSVCLHKSFQCHCRNHT</sequence>
<organism evidence="1 2">
    <name type="scientific">Hibiscus sabdariffa</name>
    <name type="common">roselle</name>
    <dbReference type="NCBI Taxonomy" id="183260"/>
    <lineage>
        <taxon>Eukaryota</taxon>
        <taxon>Viridiplantae</taxon>
        <taxon>Streptophyta</taxon>
        <taxon>Embryophyta</taxon>
        <taxon>Tracheophyta</taxon>
        <taxon>Spermatophyta</taxon>
        <taxon>Magnoliopsida</taxon>
        <taxon>eudicotyledons</taxon>
        <taxon>Gunneridae</taxon>
        <taxon>Pentapetalae</taxon>
        <taxon>rosids</taxon>
        <taxon>malvids</taxon>
        <taxon>Malvales</taxon>
        <taxon>Malvaceae</taxon>
        <taxon>Malvoideae</taxon>
        <taxon>Hibiscus</taxon>
    </lineage>
</organism>
<proteinExistence type="predicted"/>
<gene>
    <name evidence="1" type="ORF">V6N12_051831</name>
</gene>
<reference evidence="1 2" key="1">
    <citation type="journal article" date="2024" name="G3 (Bethesda)">
        <title>Genome assembly of Hibiscus sabdariffa L. provides insights into metabolisms of medicinal natural products.</title>
        <authorList>
            <person name="Kim T."/>
        </authorList>
    </citation>
    <scope>NUCLEOTIDE SEQUENCE [LARGE SCALE GENOMIC DNA]</scope>
    <source>
        <strain evidence="1">TK-2024</strain>
        <tissue evidence="1">Old leaves</tissue>
    </source>
</reference>
<dbReference type="Proteomes" id="UP001472677">
    <property type="component" value="Unassembled WGS sequence"/>
</dbReference>
<evidence type="ECO:0000313" key="2">
    <source>
        <dbReference type="Proteomes" id="UP001472677"/>
    </source>
</evidence>
<name>A0ABR2GGH3_9ROSI</name>